<dbReference type="Proteomes" id="UP001055101">
    <property type="component" value="Unassembled WGS sequence"/>
</dbReference>
<feature type="transmembrane region" description="Helical" evidence="6">
    <location>
        <begin position="386"/>
        <end position="410"/>
    </location>
</feature>
<comment type="subcellular location">
    <subcellularLocation>
        <location evidence="1">Membrane</location>
        <topology evidence="1">Multi-pass membrane protein</topology>
    </subcellularLocation>
</comment>
<feature type="transmembrane region" description="Helical" evidence="6">
    <location>
        <begin position="352"/>
        <end position="374"/>
    </location>
</feature>
<dbReference type="InterPro" id="IPR026036">
    <property type="entry name" value="PucC"/>
</dbReference>
<feature type="transmembrane region" description="Helical" evidence="6">
    <location>
        <begin position="176"/>
        <end position="200"/>
    </location>
</feature>
<evidence type="ECO:0000256" key="6">
    <source>
        <dbReference type="SAM" id="Phobius"/>
    </source>
</evidence>
<feature type="transmembrane region" description="Helical" evidence="6">
    <location>
        <begin position="65"/>
        <end position="85"/>
    </location>
</feature>
<keyword evidence="4 6" id="KW-1133">Transmembrane helix</keyword>
<dbReference type="Pfam" id="PF03209">
    <property type="entry name" value="PUCC"/>
    <property type="match status" value="1"/>
</dbReference>
<dbReference type="PANTHER" id="PTHR23538">
    <property type="entry name" value="44.5 KD BACTERIOCHLOROPHYLL SYNTHASE SUBUNIT"/>
    <property type="match status" value="1"/>
</dbReference>
<evidence type="ECO:0000256" key="4">
    <source>
        <dbReference type="ARBA" id="ARBA00022989"/>
    </source>
</evidence>
<protein>
    <submittedName>
        <fullName evidence="7">Protein PucC</fullName>
    </submittedName>
</protein>
<evidence type="ECO:0000313" key="7">
    <source>
        <dbReference type="EMBL" id="GJE54655.1"/>
    </source>
</evidence>
<evidence type="ECO:0000256" key="5">
    <source>
        <dbReference type="ARBA" id="ARBA00023136"/>
    </source>
</evidence>
<name>A0ABQ4TGZ5_9HYPH</name>
<dbReference type="PIRSF" id="PIRSF016565">
    <property type="entry name" value="PucC"/>
    <property type="match status" value="1"/>
</dbReference>
<accession>A0ABQ4TGZ5</accession>
<feature type="transmembrane region" description="Helical" evidence="6">
    <location>
        <begin position="324"/>
        <end position="346"/>
    </location>
</feature>
<reference evidence="7" key="1">
    <citation type="journal article" date="2021" name="Front. Microbiol.">
        <title>Comprehensive Comparative Genomics and Phenotyping of Methylobacterium Species.</title>
        <authorList>
            <person name="Alessa O."/>
            <person name="Ogura Y."/>
            <person name="Fujitani Y."/>
            <person name="Takami H."/>
            <person name="Hayashi T."/>
            <person name="Sahin N."/>
            <person name="Tani A."/>
        </authorList>
    </citation>
    <scope>NUCLEOTIDE SEQUENCE</scope>
    <source>
        <strain evidence="7">DSM 23674</strain>
    </source>
</reference>
<evidence type="ECO:0000313" key="8">
    <source>
        <dbReference type="Proteomes" id="UP001055101"/>
    </source>
</evidence>
<dbReference type="InterPro" id="IPR036259">
    <property type="entry name" value="MFS_trans_sf"/>
</dbReference>
<dbReference type="InterPro" id="IPR004896">
    <property type="entry name" value="PucC-rel"/>
</dbReference>
<feature type="transmembrane region" description="Helical" evidence="6">
    <location>
        <begin position="136"/>
        <end position="156"/>
    </location>
</feature>
<dbReference type="CDD" id="cd06176">
    <property type="entry name" value="MFS_BCD_PucC-like"/>
    <property type="match status" value="1"/>
</dbReference>
<comment type="caution">
    <text evidence="7">The sequence shown here is derived from an EMBL/GenBank/DDBJ whole genome shotgun (WGS) entry which is preliminary data.</text>
</comment>
<dbReference type="PANTHER" id="PTHR23538:SF1">
    <property type="entry name" value="44.5 KD BACTERIOCHLOROPHYLL SYNTHASE SUBUNIT"/>
    <property type="match status" value="1"/>
</dbReference>
<feature type="transmembrane region" description="Helical" evidence="6">
    <location>
        <begin position="207"/>
        <end position="227"/>
    </location>
</feature>
<gene>
    <name evidence="7" type="primary">pucC_1</name>
    <name evidence="7" type="ORF">EKPJFOCH_1133</name>
</gene>
<proteinExistence type="inferred from homology"/>
<dbReference type="EMBL" id="BPRA01000005">
    <property type="protein sequence ID" value="GJE54655.1"/>
    <property type="molecule type" value="Genomic_DNA"/>
</dbReference>
<comment type="similarity">
    <text evidence="2">Belongs to the PucC family.</text>
</comment>
<dbReference type="Gene3D" id="1.20.1250.20">
    <property type="entry name" value="MFS general substrate transporter like domains"/>
    <property type="match status" value="1"/>
</dbReference>
<feature type="transmembrane region" description="Helical" evidence="6">
    <location>
        <begin position="34"/>
        <end position="53"/>
    </location>
</feature>
<dbReference type="SUPFAM" id="SSF103473">
    <property type="entry name" value="MFS general substrate transporter"/>
    <property type="match status" value="1"/>
</dbReference>
<feature type="transmembrane region" description="Helical" evidence="6">
    <location>
        <begin position="105"/>
        <end position="127"/>
    </location>
</feature>
<reference evidence="7" key="2">
    <citation type="submission" date="2021-08" db="EMBL/GenBank/DDBJ databases">
        <authorList>
            <person name="Tani A."/>
            <person name="Ola A."/>
            <person name="Ogura Y."/>
            <person name="Katsura K."/>
            <person name="Hayashi T."/>
        </authorList>
    </citation>
    <scope>NUCLEOTIDE SEQUENCE</scope>
    <source>
        <strain evidence="7">DSM 23674</strain>
    </source>
</reference>
<dbReference type="RefSeq" id="WP_238231073.1">
    <property type="nucleotide sequence ID" value="NZ_BPRA01000005.1"/>
</dbReference>
<keyword evidence="5 6" id="KW-0472">Membrane</keyword>
<evidence type="ECO:0000256" key="3">
    <source>
        <dbReference type="ARBA" id="ARBA00022692"/>
    </source>
</evidence>
<evidence type="ECO:0000256" key="2">
    <source>
        <dbReference type="ARBA" id="ARBA00008412"/>
    </source>
</evidence>
<feature type="transmembrane region" description="Helical" evidence="6">
    <location>
        <begin position="297"/>
        <end position="317"/>
    </location>
</feature>
<keyword evidence="3 6" id="KW-0812">Transmembrane</keyword>
<organism evidence="7 8">
    <name type="scientific">Methylobacterium thuringiense</name>
    <dbReference type="NCBI Taxonomy" id="1003091"/>
    <lineage>
        <taxon>Bacteria</taxon>
        <taxon>Pseudomonadati</taxon>
        <taxon>Pseudomonadota</taxon>
        <taxon>Alphaproteobacteria</taxon>
        <taxon>Hyphomicrobiales</taxon>
        <taxon>Methylobacteriaceae</taxon>
        <taxon>Methylobacterium</taxon>
    </lineage>
</organism>
<evidence type="ECO:0000256" key="1">
    <source>
        <dbReference type="ARBA" id="ARBA00004141"/>
    </source>
</evidence>
<sequence length="486" mass="50158">MKPTRALTDALLRIGPSILPFADAATVELPLGRLLRLALFQATVGMAAVLLIGTLNRVMIVELEVPAWIVAVMLSLPLVFAPLRALVGFRSDTHRSVLGWRRVPYIWFGTLLQFGGLAIMPFALLILSGDTTGPHWVGHVAAALAFLLVGAGLHTTQTVGLALATDLAPAHARPKVVALLCAALLAGMVVSALVFGLLLADFSPLRLIKVIQGAAVVTIVLNGIALWKQEARDPNRTDKSAPRASFAESWRGYAGDGTARRRLVAIGLGTAGFSMQDILLEPYGGQILRLSVGQTTALTAMLAAGGGIGLMIAARWLNRGGDAFRVAAAGSVIGIAAFSAVIFAAPLDSAQLFAAGVTLIGLGGGLFAHGTLTASMAKAGPEDTGLALGAWGAVQATAAGLAIAASGILRDLGAAVAQSGVLGEGMNEPAIGYLIVYHIEIAFLFATLIAIGPLVRAETGASTRTARPDEGRARLLTPKTLVNHPS</sequence>
<feature type="transmembrane region" description="Helical" evidence="6">
    <location>
        <begin position="430"/>
        <end position="455"/>
    </location>
</feature>
<keyword evidence="8" id="KW-1185">Reference proteome</keyword>